<feature type="compositionally biased region" description="Polar residues" evidence="1">
    <location>
        <begin position="35"/>
        <end position="69"/>
    </location>
</feature>
<keyword evidence="2" id="KW-0472">Membrane</keyword>
<dbReference type="EMBL" id="PJQM01001362">
    <property type="protein sequence ID" value="RCI02518.1"/>
    <property type="molecule type" value="Genomic_DNA"/>
</dbReference>
<protein>
    <submittedName>
        <fullName evidence="3">Uncharacterized protein</fullName>
    </submittedName>
</protein>
<dbReference type="AlphaFoldDB" id="A0A367KK30"/>
<gene>
    <name evidence="3" type="ORF">CU098_006199</name>
</gene>
<dbReference type="OrthoDB" id="10284372at2759"/>
<feature type="transmembrane region" description="Helical" evidence="2">
    <location>
        <begin position="95"/>
        <end position="116"/>
    </location>
</feature>
<dbReference type="Proteomes" id="UP000253551">
    <property type="component" value="Unassembled WGS sequence"/>
</dbReference>
<keyword evidence="2" id="KW-0812">Transmembrane</keyword>
<evidence type="ECO:0000313" key="3">
    <source>
        <dbReference type="EMBL" id="RCI02518.1"/>
    </source>
</evidence>
<keyword evidence="4" id="KW-1185">Reference proteome</keyword>
<evidence type="ECO:0000256" key="1">
    <source>
        <dbReference type="SAM" id="MobiDB-lite"/>
    </source>
</evidence>
<evidence type="ECO:0000313" key="4">
    <source>
        <dbReference type="Proteomes" id="UP000253551"/>
    </source>
</evidence>
<proteinExistence type="predicted"/>
<evidence type="ECO:0000256" key="2">
    <source>
        <dbReference type="SAM" id="Phobius"/>
    </source>
</evidence>
<feature type="region of interest" description="Disordered" evidence="1">
    <location>
        <begin position="1"/>
        <end position="71"/>
    </location>
</feature>
<reference evidence="3 4" key="1">
    <citation type="journal article" date="2018" name="G3 (Bethesda)">
        <title>Phylogenetic and Phylogenomic Definition of Rhizopus Species.</title>
        <authorList>
            <person name="Gryganskyi A.P."/>
            <person name="Golan J."/>
            <person name="Dolatabadi S."/>
            <person name="Mondo S."/>
            <person name="Robb S."/>
            <person name="Idnurm A."/>
            <person name="Muszewska A."/>
            <person name="Steczkiewicz K."/>
            <person name="Masonjones S."/>
            <person name="Liao H.L."/>
            <person name="Gajdeczka M.T."/>
            <person name="Anike F."/>
            <person name="Vuek A."/>
            <person name="Anishchenko I.M."/>
            <person name="Voigt K."/>
            <person name="de Hoog G.S."/>
            <person name="Smith M.E."/>
            <person name="Heitman J."/>
            <person name="Vilgalys R."/>
            <person name="Stajich J.E."/>
        </authorList>
    </citation>
    <scope>NUCLEOTIDE SEQUENCE [LARGE SCALE GENOMIC DNA]</scope>
    <source>
        <strain evidence="3 4">LSU 92-RS-03</strain>
    </source>
</reference>
<comment type="caution">
    <text evidence="3">The sequence shown here is derived from an EMBL/GenBank/DDBJ whole genome shotgun (WGS) entry which is preliminary data.</text>
</comment>
<organism evidence="3 4">
    <name type="scientific">Rhizopus stolonifer</name>
    <name type="common">Rhizopus nigricans</name>
    <dbReference type="NCBI Taxonomy" id="4846"/>
    <lineage>
        <taxon>Eukaryota</taxon>
        <taxon>Fungi</taxon>
        <taxon>Fungi incertae sedis</taxon>
        <taxon>Mucoromycota</taxon>
        <taxon>Mucoromycotina</taxon>
        <taxon>Mucoromycetes</taxon>
        <taxon>Mucorales</taxon>
        <taxon>Mucorineae</taxon>
        <taxon>Rhizopodaceae</taxon>
        <taxon>Rhizopus</taxon>
    </lineage>
</organism>
<name>A0A367KK30_RHIST</name>
<keyword evidence="2" id="KW-1133">Transmembrane helix</keyword>
<accession>A0A367KK30</accession>
<feature type="compositionally biased region" description="Polar residues" evidence="1">
    <location>
        <begin position="10"/>
        <end position="25"/>
    </location>
</feature>
<sequence>MTKTLPIEQQDGSSSLPTNSNSQYPESPPPAYGEQEQSVVNESYVSDVQNNQEQLPSEQQQTTACQPNEQPIMRNRTLPFYSFLNNQPSSPKKRISSYICCIVFMMVIIMLTIATVKGTYSSICECQTNYDCFALYDLNSYCSRSCQCFIY</sequence>